<dbReference type="GO" id="GO:0016671">
    <property type="term" value="F:oxidoreductase activity, acting on a sulfur group of donors, disulfide as acceptor"/>
    <property type="evidence" value="ECO:0007669"/>
    <property type="project" value="InterPro"/>
</dbReference>
<gene>
    <name evidence="4" type="ORF">C2845_PM02G29110</name>
</gene>
<proteinExistence type="inferred from homology"/>
<dbReference type="InterPro" id="IPR004911">
    <property type="entry name" value="Interferon-induced_GILT"/>
</dbReference>
<name>A0A3L6S6A4_PANMI</name>
<evidence type="ECO:0000256" key="3">
    <source>
        <dbReference type="SAM" id="SignalP"/>
    </source>
</evidence>
<dbReference type="STRING" id="4540.A0A3L6S6A4"/>
<feature type="signal peptide" evidence="3">
    <location>
        <begin position="1"/>
        <end position="24"/>
    </location>
</feature>
<dbReference type="PANTHER" id="PTHR13234:SF75">
    <property type="entry name" value="GAMMA INTERFERON INDUCIBLE LYSOSOMAL THIOL REDUCTASE FAMILY PROTEIN, EXPRESSED"/>
    <property type="match status" value="1"/>
</dbReference>
<dbReference type="EMBL" id="PQIB02000005">
    <property type="protein sequence ID" value="RLN16487.1"/>
    <property type="molecule type" value="Genomic_DNA"/>
</dbReference>
<evidence type="ECO:0000313" key="4">
    <source>
        <dbReference type="EMBL" id="RLN16487.1"/>
    </source>
</evidence>
<reference evidence="5" key="1">
    <citation type="journal article" date="2019" name="Nat. Commun.">
        <title>The genome of broomcorn millet.</title>
        <authorList>
            <person name="Zou C."/>
            <person name="Miki D."/>
            <person name="Li D."/>
            <person name="Tang Q."/>
            <person name="Xiao L."/>
            <person name="Rajput S."/>
            <person name="Deng P."/>
            <person name="Jia W."/>
            <person name="Huang R."/>
            <person name="Zhang M."/>
            <person name="Sun Y."/>
            <person name="Hu J."/>
            <person name="Fu X."/>
            <person name="Schnable P.S."/>
            <person name="Li F."/>
            <person name="Zhang H."/>
            <person name="Feng B."/>
            <person name="Zhu X."/>
            <person name="Liu R."/>
            <person name="Schnable J.C."/>
            <person name="Zhu J.-K."/>
            <person name="Zhang H."/>
        </authorList>
    </citation>
    <scope>NUCLEOTIDE SEQUENCE [LARGE SCALE GENOMIC DNA]</scope>
</reference>
<evidence type="ECO:0000256" key="1">
    <source>
        <dbReference type="ARBA" id="ARBA00005679"/>
    </source>
</evidence>
<comment type="similarity">
    <text evidence="1">Belongs to the GILT family.</text>
</comment>
<keyword evidence="3" id="KW-0732">Signal</keyword>
<sequence>MIAPRPRRLLLLPVALLLLAAGGAFLPRSPAAVEGAEKVSLELYYESLCPYCSRFMVNRLAGIFEDGLIDAVDLRLVPYGNARVGANGDISCQVKTEAQSNCVCVCVCGVGD</sequence>
<evidence type="ECO:0000256" key="2">
    <source>
        <dbReference type="ARBA" id="ARBA00023180"/>
    </source>
</evidence>
<dbReference type="Proteomes" id="UP000275267">
    <property type="component" value="Unassembled WGS sequence"/>
</dbReference>
<dbReference type="PANTHER" id="PTHR13234">
    <property type="entry name" value="GAMMA-INTERFERON INDUCIBLE LYSOSOMAL THIOL REDUCTASE GILT"/>
    <property type="match status" value="1"/>
</dbReference>
<dbReference type="OrthoDB" id="958254at2759"/>
<keyword evidence="5" id="KW-1185">Reference proteome</keyword>
<comment type="caution">
    <text evidence="4">The sequence shown here is derived from an EMBL/GenBank/DDBJ whole genome shotgun (WGS) entry which is preliminary data.</text>
</comment>
<organism evidence="4 5">
    <name type="scientific">Panicum miliaceum</name>
    <name type="common">Proso millet</name>
    <name type="synonym">Broomcorn millet</name>
    <dbReference type="NCBI Taxonomy" id="4540"/>
    <lineage>
        <taxon>Eukaryota</taxon>
        <taxon>Viridiplantae</taxon>
        <taxon>Streptophyta</taxon>
        <taxon>Embryophyta</taxon>
        <taxon>Tracheophyta</taxon>
        <taxon>Spermatophyta</taxon>
        <taxon>Magnoliopsida</taxon>
        <taxon>Liliopsida</taxon>
        <taxon>Poales</taxon>
        <taxon>Poaceae</taxon>
        <taxon>PACMAD clade</taxon>
        <taxon>Panicoideae</taxon>
        <taxon>Panicodae</taxon>
        <taxon>Paniceae</taxon>
        <taxon>Panicinae</taxon>
        <taxon>Panicum</taxon>
        <taxon>Panicum sect. Panicum</taxon>
    </lineage>
</organism>
<keyword evidence="2" id="KW-0325">Glycoprotein</keyword>
<evidence type="ECO:0000313" key="5">
    <source>
        <dbReference type="Proteomes" id="UP000275267"/>
    </source>
</evidence>
<dbReference type="AlphaFoldDB" id="A0A3L6S6A4"/>
<protein>
    <submittedName>
        <fullName evidence="4">Gamma-interferon-inducible lysosomal thiol reductase</fullName>
    </submittedName>
</protein>
<accession>A0A3L6S6A4</accession>
<dbReference type="Pfam" id="PF03227">
    <property type="entry name" value="GILT"/>
    <property type="match status" value="1"/>
</dbReference>
<feature type="chain" id="PRO_5017955135" evidence="3">
    <location>
        <begin position="25"/>
        <end position="112"/>
    </location>
</feature>